<evidence type="ECO:0000256" key="2">
    <source>
        <dbReference type="SAM" id="Coils"/>
    </source>
</evidence>
<dbReference type="GO" id="GO:0006308">
    <property type="term" value="P:DNA catabolic process"/>
    <property type="evidence" value="ECO:0007669"/>
    <property type="project" value="InterPro"/>
</dbReference>
<keyword evidence="2" id="KW-0175">Coiled coil</keyword>
<dbReference type="PANTHER" id="PTHR33463">
    <property type="entry name" value="NB-ARC DOMAIN-CONTAINING PROTEIN-RELATED"/>
    <property type="match status" value="1"/>
</dbReference>
<evidence type="ECO:0008006" key="5">
    <source>
        <dbReference type="Google" id="ProtNLM"/>
    </source>
</evidence>
<dbReference type="InterPro" id="IPR050905">
    <property type="entry name" value="Plant_NBS-LRR"/>
</dbReference>
<gene>
    <name evidence="3" type="ORF">CR513_57396</name>
</gene>
<evidence type="ECO:0000313" key="4">
    <source>
        <dbReference type="Proteomes" id="UP000257109"/>
    </source>
</evidence>
<dbReference type="Proteomes" id="UP000257109">
    <property type="component" value="Unassembled WGS sequence"/>
</dbReference>
<feature type="non-terminal residue" evidence="3">
    <location>
        <position position="139"/>
    </location>
</feature>
<protein>
    <recommendedName>
        <fullName evidence="5">Disease resistance protein</fullName>
    </recommendedName>
</protein>
<dbReference type="EMBL" id="QJKJ01014559">
    <property type="protein sequence ID" value="RDX64087.1"/>
    <property type="molecule type" value="Genomic_DNA"/>
</dbReference>
<dbReference type="AlphaFoldDB" id="A0A371EDG8"/>
<dbReference type="OrthoDB" id="786439at2759"/>
<keyword evidence="1" id="KW-0611">Plant defense</keyword>
<dbReference type="SUPFAM" id="SSF116842">
    <property type="entry name" value="XseB-like"/>
    <property type="match status" value="1"/>
</dbReference>
<organism evidence="3 4">
    <name type="scientific">Mucuna pruriens</name>
    <name type="common">Velvet bean</name>
    <name type="synonym">Dolichos pruriens</name>
    <dbReference type="NCBI Taxonomy" id="157652"/>
    <lineage>
        <taxon>Eukaryota</taxon>
        <taxon>Viridiplantae</taxon>
        <taxon>Streptophyta</taxon>
        <taxon>Embryophyta</taxon>
        <taxon>Tracheophyta</taxon>
        <taxon>Spermatophyta</taxon>
        <taxon>Magnoliopsida</taxon>
        <taxon>eudicotyledons</taxon>
        <taxon>Gunneridae</taxon>
        <taxon>Pentapetalae</taxon>
        <taxon>rosids</taxon>
        <taxon>fabids</taxon>
        <taxon>Fabales</taxon>
        <taxon>Fabaceae</taxon>
        <taxon>Papilionoideae</taxon>
        <taxon>50 kb inversion clade</taxon>
        <taxon>NPAAA clade</taxon>
        <taxon>indigoferoid/millettioid clade</taxon>
        <taxon>Phaseoleae</taxon>
        <taxon>Mucuna</taxon>
    </lineage>
</organism>
<dbReference type="GO" id="GO:0008855">
    <property type="term" value="F:exodeoxyribonuclease VII activity"/>
    <property type="evidence" value="ECO:0007669"/>
    <property type="project" value="InterPro"/>
</dbReference>
<accession>A0A371EDG8</accession>
<dbReference type="GO" id="GO:0009318">
    <property type="term" value="C:exodeoxyribonuclease VII complex"/>
    <property type="evidence" value="ECO:0007669"/>
    <property type="project" value="InterPro"/>
</dbReference>
<name>A0A371EDG8_MUCPR</name>
<keyword evidence="4" id="KW-1185">Reference proteome</keyword>
<proteinExistence type="predicted"/>
<dbReference type="InterPro" id="IPR037004">
    <property type="entry name" value="Exonuc_VII_ssu_sf"/>
</dbReference>
<feature type="coiled-coil region" evidence="2">
    <location>
        <begin position="19"/>
        <end position="53"/>
    </location>
</feature>
<evidence type="ECO:0000313" key="3">
    <source>
        <dbReference type="EMBL" id="RDX64087.1"/>
    </source>
</evidence>
<evidence type="ECO:0000256" key="1">
    <source>
        <dbReference type="ARBA" id="ARBA00022821"/>
    </source>
</evidence>
<dbReference type="PANTHER" id="PTHR33463:SF203">
    <property type="entry name" value="AAA+ ATPASE DOMAIN-CONTAINING PROTEIN"/>
    <property type="match status" value="1"/>
</dbReference>
<reference evidence="3" key="1">
    <citation type="submission" date="2018-05" db="EMBL/GenBank/DDBJ databases">
        <title>Draft genome of Mucuna pruriens seed.</title>
        <authorList>
            <person name="Nnadi N.E."/>
            <person name="Vos R."/>
            <person name="Hasami M.H."/>
            <person name="Devisetty U.K."/>
            <person name="Aguiy J.C."/>
        </authorList>
    </citation>
    <scope>NUCLEOTIDE SEQUENCE [LARGE SCALE GENOMIC DNA]</scope>
    <source>
        <strain evidence="3">JCA_2017</strain>
    </source>
</reference>
<sequence>MDIIVSVASPFVQRQFSYILSYQENLQRLETKVQRLEDTKASLEHSVVEAERNGEKIEDIVQNWLKKANATVVETKRLIDIEGHAEVGCCLGQFPNLWTRSQLSKKFEEMIRQISEVLANRNFDRISYRVPSEVTITPP</sequence>
<dbReference type="Gene3D" id="1.10.287.1040">
    <property type="entry name" value="Exonuclease VII, small subunit"/>
    <property type="match status" value="1"/>
</dbReference>
<comment type="caution">
    <text evidence="3">The sequence shown here is derived from an EMBL/GenBank/DDBJ whole genome shotgun (WGS) entry which is preliminary data.</text>
</comment>